<dbReference type="GeneID" id="37201375"/>
<evidence type="ECO:0000313" key="3">
    <source>
        <dbReference type="Proteomes" id="UP000248961"/>
    </source>
</evidence>
<reference evidence="2 3" key="1">
    <citation type="submission" date="2018-02" db="EMBL/GenBank/DDBJ databases">
        <title>The genomes of Aspergillus section Nigri reveals drivers in fungal speciation.</title>
        <authorList>
            <consortium name="DOE Joint Genome Institute"/>
            <person name="Vesth T.C."/>
            <person name="Nybo J."/>
            <person name="Theobald S."/>
            <person name="Brandl J."/>
            <person name="Frisvad J.C."/>
            <person name="Nielsen K.F."/>
            <person name="Lyhne E.K."/>
            <person name="Kogle M.E."/>
            <person name="Kuo A."/>
            <person name="Riley R."/>
            <person name="Clum A."/>
            <person name="Nolan M."/>
            <person name="Lipzen A."/>
            <person name="Salamov A."/>
            <person name="Henrissat B."/>
            <person name="Wiebenga A."/>
            <person name="De vries R.P."/>
            <person name="Grigoriev I.V."/>
            <person name="Mortensen U.H."/>
            <person name="Andersen M.R."/>
            <person name="Baker S.E."/>
        </authorList>
    </citation>
    <scope>NUCLEOTIDE SEQUENCE [LARGE SCALE GENOMIC DNA]</scope>
    <source>
        <strain evidence="2 3">CBS 101889</strain>
    </source>
</reference>
<organism evidence="2 3">
    <name type="scientific">Aspergillus homomorphus (strain CBS 101889)</name>
    <dbReference type="NCBI Taxonomy" id="1450537"/>
    <lineage>
        <taxon>Eukaryota</taxon>
        <taxon>Fungi</taxon>
        <taxon>Dikarya</taxon>
        <taxon>Ascomycota</taxon>
        <taxon>Pezizomycotina</taxon>
        <taxon>Eurotiomycetes</taxon>
        <taxon>Eurotiomycetidae</taxon>
        <taxon>Eurotiales</taxon>
        <taxon>Aspergillaceae</taxon>
        <taxon>Aspergillus</taxon>
        <taxon>Aspergillus subgen. Circumdati</taxon>
    </lineage>
</organism>
<evidence type="ECO:0000256" key="1">
    <source>
        <dbReference type="SAM" id="MobiDB-lite"/>
    </source>
</evidence>
<dbReference type="VEuPathDB" id="FungiDB:BO97DRAFT_425666"/>
<name>A0A395HVB7_ASPHC</name>
<feature type="compositionally biased region" description="Basic and acidic residues" evidence="1">
    <location>
        <begin position="1"/>
        <end position="15"/>
    </location>
</feature>
<protein>
    <submittedName>
        <fullName evidence="2">Uncharacterized protein</fullName>
    </submittedName>
</protein>
<proteinExistence type="predicted"/>
<feature type="region of interest" description="Disordered" evidence="1">
    <location>
        <begin position="1"/>
        <end position="92"/>
    </location>
</feature>
<dbReference type="EMBL" id="KZ824289">
    <property type="protein sequence ID" value="RAL11353.1"/>
    <property type="molecule type" value="Genomic_DNA"/>
</dbReference>
<accession>A0A395HVB7</accession>
<feature type="compositionally biased region" description="Basic and acidic residues" evidence="1">
    <location>
        <begin position="47"/>
        <end position="56"/>
    </location>
</feature>
<keyword evidence="3" id="KW-1185">Reference proteome</keyword>
<dbReference type="AlphaFoldDB" id="A0A395HVB7"/>
<sequence length="92" mass="10537">MTMITAEERNTKKEEVEEEEEEKKKKKRRRQQEKQQEKTEEEEEEPKGENGSKVENGRAPCNLLQSPESPHAPKGQLAAPMSESDVPIIFSA</sequence>
<dbReference type="RefSeq" id="XP_025550507.1">
    <property type="nucleotide sequence ID" value="XM_025697086.1"/>
</dbReference>
<gene>
    <name evidence="2" type="ORF">BO97DRAFT_425666</name>
</gene>
<evidence type="ECO:0000313" key="2">
    <source>
        <dbReference type="EMBL" id="RAL11353.1"/>
    </source>
</evidence>
<dbReference type="Proteomes" id="UP000248961">
    <property type="component" value="Unassembled WGS sequence"/>
</dbReference>